<dbReference type="STRING" id="519442.Huta_2277"/>
<reference evidence="2 3" key="1">
    <citation type="journal article" date="2009" name="Stand. Genomic Sci.">
        <title>Complete genome sequence of Halorhabdus utahensis type strain (AX-2).</title>
        <authorList>
            <person name="Anderson I."/>
            <person name="Tindall B.J."/>
            <person name="Pomrenke H."/>
            <person name="Goker M."/>
            <person name="Lapidus A."/>
            <person name="Nolan M."/>
            <person name="Copeland A."/>
            <person name="Glavina Del Rio T."/>
            <person name="Chen F."/>
            <person name="Tice H."/>
            <person name="Cheng J.F."/>
            <person name="Lucas S."/>
            <person name="Chertkov O."/>
            <person name="Bruce D."/>
            <person name="Brettin T."/>
            <person name="Detter J.C."/>
            <person name="Han C."/>
            <person name="Goodwin L."/>
            <person name="Land M."/>
            <person name="Hauser L."/>
            <person name="Chang Y.J."/>
            <person name="Jeffries C.D."/>
            <person name="Pitluck S."/>
            <person name="Pati A."/>
            <person name="Mavromatis K."/>
            <person name="Ivanova N."/>
            <person name="Ovchinnikova G."/>
            <person name="Chen A."/>
            <person name="Palaniappan K."/>
            <person name="Chain P."/>
            <person name="Rohde M."/>
            <person name="Bristow J."/>
            <person name="Eisen J.A."/>
            <person name="Markowitz V."/>
            <person name="Hugenholtz P."/>
            <person name="Kyrpides N.C."/>
            <person name="Klenk H.P."/>
        </authorList>
    </citation>
    <scope>NUCLEOTIDE SEQUENCE [LARGE SCALE GENOMIC DNA]</scope>
    <source>
        <strain evidence="3">DSM 12940 / JCM 11049 / AX-2</strain>
    </source>
</reference>
<evidence type="ECO:0000256" key="1">
    <source>
        <dbReference type="SAM" id="MobiDB-lite"/>
    </source>
</evidence>
<gene>
    <name evidence="2" type="ordered locus">Huta_2277</name>
</gene>
<dbReference type="Pfam" id="PF24414">
    <property type="entry name" value="DUF7547"/>
    <property type="match status" value="1"/>
</dbReference>
<accession>C7NV32</accession>
<evidence type="ECO:0000313" key="2">
    <source>
        <dbReference type="EMBL" id="ACV12444.1"/>
    </source>
</evidence>
<name>C7NV32_HALUD</name>
<dbReference type="Proteomes" id="UP000002071">
    <property type="component" value="Chromosome"/>
</dbReference>
<dbReference type="eggNOG" id="arCOG06243">
    <property type="taxonomic scope" value="Archaea"/>
</dbReference>
<keyword evidence="3" id="KW-1185">Reference proteome</keyword>
<dbReference type="HOGENOM" id="CLU_120316_0_0_2"/>
<dbReference type="InterPro" id="IPR055969">
    <property type="entry name" value="DUF7547"/>
</dbReference>
<organism evidence="2 3">
    <name type="scientific">Halorhabdus utahensis (strain DSM 12940 / JCM 11049 / AX-2)</name>
    <dbReference type="NCBI Taxonomy" id="519442"/>
    <lineage>
        <taxon>Archaea</taxon>
        <taxon>Methanobacteriati</taxon>
        <taxon>Methanobacteriota</taxon>
        <taxon>Stenosarchaea group</taxon>
        <taxon>Halobacteria</taxon>
        <taxon>Halobacteriales</taxon>
        <taxon>Haloarculaceae</taxon>
        <taxon>Halorhabdus</taxon>
    </lineage>
</organism>
<proteinExistence type="predicted"/>
<dbReference type="EMBL" id="CP001687">
    <property type="protein sequence ID" value="ACV12444.1"/>
    <property type="molecule type" value="Genomic_DNA"/>
</dbReference>
<sequence length="188" mass="20664">MWLTAQPSGMSSQPDRADLPQLLRELTTSLSALQRDLKAEQRGRGRSLDRLLQFTTDVTIPAAILVLETNIRALRLLQRTLRMVGDSETESQSTSASEDVAAVGRSVVDRLDDALDDVQAAVDSSDLDDRTRENLSEVRTLSQQLDQRLEALSANDDSRDVNVDVEAELQSIKDRHSDEGDGADSEAS</sequence>
<protein>
    <submittedName>
        <fullName evidence="2">Uncharacterized protein</fullName>
    </submittedName>
</protein>
<dbReference type="AlphaFoldDB" id="C7NV32"/>
<dbReference type="KEGG" id="hut:Huta_2277"/>
<evidence type="ECO:0000313" key="3">
    <source>
        <dbReference type="Proteomes" id="UP000002071"/>
    </source>
</evidence>
<feature type="region of interest" description="Disordered" evidence="1">
    <location>
        <begin position="169"/>
        <end position="188"/>
    </location>
</feature>